<keyword evidence="3" id="KW-1185">Reference proteome</keyword>
<evidence type="ECO:0000313" key="3">
    <source>
        <dbReference type="Proteomes" id="UP000735302"/>
    </source>
</evidence>
<dbReference type="Proteomes" id="UP000735302">
    <property type="component" value="Unassembled WGS sequence"/>
</dbReference>
<evidence type="ECO:0000313" key="2">
    <source>
        <dbReference type="EMBL" id="GFO30190.1"/>
    </source>
</evidence>
<proteinExistence type="predicted"/>
<name>A0AAV4CBR8_9GAST</name>
<feature type="compositionally biased region" description="Basic and acidic residues" evidence="1">
    <location>
        <begin position="24"/>
        <end position="51"/>
    </location>
</feature>
<comment type="caution">
    <text evidence="2">The sequence shown here is derived from an EMBL/GenBank/DDBJ whole genome shotgun (WGS) entry which is preliminary data.</text>
</comment>
<feature type="compositionally biased region" description="Acidic residues" evidence="1">
    <location>
        <begin position="1"/>
        <end position="23"/>
    </location>
</feature>
<dbReference type="EMBL" id="BLXT01006232">
    <property type="protein sequence ID" value="GFO30190.1"/>
    <property type="molecule type" value="Genomic_DNA"/>
</dbReference>
<accession>A0AAV4CBR8</accession>
<feature type="region of interest" description="Disordered" evidence="1">
    <location>
        <begin position="1"/>
        <end position="68"/>
    </location>
</feature>
<protein>
    <submittedName>
        <fullName evidence="2">Uncharacterized protein</fullName>
    </submittedName>
</protein>
<dbReference type="AlphaFoldDB" id="A0AAV4CBR8"/>
<gene>
    <name evidence="2" type="ORF">PoB_005669500</name>
</gene>
<evidence type="ECO:0000256" key="1">
    <source>
        <dbReference type="SAM" id="MobiDB-lite"/>
    </source>
</evidence>
<reference evidence="2 3" key="1">
    <citation type="journal article" date="2021" name="Elife">
        <title>Chloroplast acquisition without the gene transfer in kleptoplastic sea slugs, Plakobranchus ocellatus.</title>
        <authorList>
            <person name="Maeda T."/>
            <person name="Takahashi S."/>
            <person name="Yoshida T."/>
            <person name="Shimamura S."/>
            <person name="Takaki Y."/>
            <person name="Nagai Y."/>
            <person name="Toyoda A."/>
            <person name="Suzuki Y."/>
            <person name="Arimoto A."/>
            <person name="Ishii H."/>
            <person name="Satoh N."/>
            <person name="Nishiyama T."/>
            <person name="Hasebe M."/>
            <person name="Maruyama T."/>
            <person name="Minagawa J."/>
            <person name="Obokata J."/>
            <person name="Shigenobu S."/>
        </authorList>
    </citation>
    <scope>NUCLEOTIDE SEQUENCE [LARGE SCALE GENOMIC DNA]</scope>
</reference>
<organism evidence="2 3">
    <name type="scientific">Plakobranchus ocellatus</name>
    <dbReference type="NCBI Taxonomy" id="259542"/>
    <lineage>
        <taxon>Eukaryota</taxon>
        <taxon>Metazoa</taxon>
        <taxon>Spiralia</taxon>
        <taxon>Lophotrochozoa</taxon>
        <taxon>Mollusca</taxon>
        <taxon>Gastropoda</taxon>
        <taxon>Heterobranchia</taxon>
        <taxon>Euthyneura</taxon>
        <taxon>Panpulmonata</taxon>
        <taxon>Sacoglossa</taxon>
        <taxon>Placobranchoidea</taxon>
        <taxon>Plakobranchidae</taxon>
        <taxon>Plakobranchus</taxon>
    </lineage>
</organism>
<sequence>MLEEEAEEEDVEEVKEEEEEEKEKEEGRREGGGGGKERDINDQRCLSDYRAGRAQLRPNMSERRLNPIQMSCQCPPRLEAPGGDCPALHSESSST</sequence>